<organism evidence="4 5">
    <name type="scientific">Stieleria maiorica</name>
    <dbReference type="NCBI Taxonomy" id="2795974"/>
    <lineage>
        <taxon>Bacteria</taxon>
        <taxon>Pseudomonadati</taxon>
        <taxon>Planctomycetota</taxon>
        <taxon>Planctomycetia</taxon>
        <taxon>Pirellulales</taxon>
        <taxon>Pirellulaceae</taxon>
        <taxon>Stieleria</taxon>
    </lineage>
</organism>
<evidence type="ECO:0000259" key="3">
    <source>
        <dbReference type="Pfam" id="PF13690"/>
    </source>
</evidence>
<feature type="region of interest" description="Disordered" evidence="2">
    <location>
        <begin position="1"/>
        <end position="20"/>
    </location>
</feature>
<keyword evidence="5" id="KW-1185">Reference proteome</keyword>
<dbReference type="Pfam" id="PF13690">
    <property type="entry name" value="CheX"/>
    <property type="match status" value="1"/>
</dbReference>
<dbReference type="KEGG" id="smam:Mal15_58180"/>
<gene>
    <name evidence="4" type="ORF">Mal15_58180</name>
</gene>
<proteinExistence type="predicted"/>
<protein>
    <recommendedName>
        <fullName evidence="3">Chemotaxis phosphatase CheX-like domain-containing protein</fullName>
    </recommendedName>
</protein>
<keyword evidence="1" id="KW-0145">Chemotaxis</keyword>
<evidence type="ECO:0000256" key="1">
    <source>
        <dbReference type="ARBA" id="ARBA00022500"/>
    </source>
</evidence>
<dbReference type="InterPro" id="IPR028051">
    <property type="entry name" value="CheX-like_dom"/>
</dbReference>
<name>A0A5B9MKI3_9BACT</name>
<dbReference type="GO" id="GO:0006935">
    <property type="term" value="P:chemotaxis"/>
    <property type="evidence" value="ECO:0007669"/>
    <property type="project" value="UniProtKB-KW"/>
</dbReference>
<dbReference type="RefSeq" id="WP_147870773.1">
    <property type="nucleotide sequence ID" value="NZ_CP036264.1"/>
</dbReference>
<dbReference type="Gene3D" id="3.40.1550.10">
    <property type="entry name" value="CheC-like"/>
    <property type="match status" value="1"/>
</dbReference>
<feature type="domain" description="Chemotaxis phosphatase CheX-like" evidence="3">
    <location>
        <begin position="56"/>
        <end position="128"/>
    </location>
</feature>
<evidence type="ECO:0000313" key="5">
    <source>
        <dbReference type="Proteomes" id="UP000321353"/>
    </source>
</evidence>
<dbReference type="EMBL" id="CP036264">
    <property type="protein sequence ID" value="QEG01739.1"/>
    <property type="molecule type" value="Genomic_DNA"/>
</dbReference>
<evidence type="ECO:0000256" key="2">
    <source>
        <dbReference type="SAM" id="MobiDB-lite"/>
    </source>
</evidence>
<accession>A0A5B9MKI3</accession>
<evidence type="ECO:0000313" key="4">
    <source>
        <dbReference type="EMBL" id="QEG01739.1"/>
    </source>
</evidence>
<dbReference type="SUPFAM" id="SSF103039">
    <property type="entry name" value="CheC-like"/>
    <property type="match status" value="1"/>
</dbReference>
<dbReference type="InterPro" id="IPR028976">
    <property type="entry name" value="CheC-like_sf"/>
</dbReference>
<sequence>MTPSIIDPLPSERPSDAEIGPETLAPMVQDVLATMLELPRLAWDASPESGGRDQLMAAIRIAGNWSATLQIYAPEKLARHIACAMFAQAPGVLDDEDVLDAFGEVVNVIGGNLKGMIDQDCTLSLPCVGPAQPDPTSGGLTIVQDVCGAPLTIVLFQE</sequence>
<reference evidence="4 5" key="1">
    <citation type="submission" date="2019-02" db="EMBL/GenBank/DDBJ databases">
        <title>Planctomycetal bacteria perform biofilm scaping via a novel small molecule.</title>
        <authorList>
            <person name="Jeske O."/>
            <person name="Boedeker C."/>
            <person name="Wiegand S."/>
            <person name="Breitling P."/>
            <person name="Kallscheuer N."/>
            <person name="Jogler M."/>
            <person name="Rohde M."/>
            <person name="Petersen J."/>
            <person name="Medema M.H."/>
            <person name="Surup F."/>
            <person name="Jogler C."/>
        </authorList>
    </citation>
    <scope>NUCLEOTIDE SEQUENCE [LARGE SCALE GENOMIC DNA]</scope>
    <source>
        <strain evidence="4 5">Mal15</strain>
    </source>
</reference>
<dbReference type="Proteomes" id="UP000321353">
    <property type="component" value="Chromosome"/>
</dbReference>
<dbReference type="AlphaFoldDB" id="A0A5B9MKI3"/>